<gene>
    <name evidence="3" type="ORF">SAMN00777080_2427</name>
</gene>
<proteinExistence type="predicted"/>
<dbReference type="InterPro" id="IPR027843">
    <property type="entry name" value="DUF4440"/>
</dbReference>
<dbReference type="Gene3D" id="3.10.450.50">
    <property type="match status" value="1"/>
</dbReference>
<protein>
    <recommendedName>
        <fullName evidence="2">DUF4440 domain-containing protein</fullName>
    </recommendedName>
</protein>
<keyword evidence="1" id="KW-0732">Signal</keyword>
<feature type="signal peptide" evidence="1">
    <location>
        <begin position="1"/>
        <end position="21"/>
    </location>
</feature>
<dbReference type="InterPro" id="IPR032710">
    <property type="entry name" value="NTF2-like_dom_sf"/>
</dbReference>
<evidence type="ECO:0000313" key="3">
    <source>
        <dbReference type="EMBL" id="SMD43817.1"/>
    </source>
</evidence>
<feature type="domain" description="DUF4440" evidence="2">
    <location>
        <begin position="32"/>
        <end position="138"/>
    </location>
</feature>
<dbReference type="OrthoDB" id="1444594at2"/>
<name>A0A1W2H4E2_9BACT</name>
<dbReference type="RefSeq" id="WP_084120682.1">
    <property type="nucleotide sequence ID" value="NZ_LT838813.1"/>
</dbReference>
<feature type="chain" id="PRO_5012777464" description="DUF4440 domain-containing protein" evidence="1">
    <location>
        <begin position="22"/>
        <end position="149"/>
    </location>
</feature>
<dbReference type="Pfam" id="PF14534">
    <property type="entry name" value="DUF4440"/>
    <property type="match status" value="1"/>
</dbReference>
<keyword evidence="4" id="KW-1185">Reference proteome</keyword>
<sequence length="149" mass="16746">MKKSILLSFSLVFISLPVLFAQDSEVLDSEAIIALIDNYSKARELQDTVLLKEILMPNIDQLVSSGEWRMGLQAAIEGMQRSSNTNQGKRTLKVDRIKFLSKEVAVADARYVIESENGNIRKMWSTFLLVLTDQGWKISGIRNMLPAGQ</sequence>
<reference evidence="4" key="1">
    <citation type="submission" date="2017-04" db="EMBL/GenBank/DDBJ databases">
        <authorList>
            <person name="Varghese N."/>
            <person name="Submissions S."/>
        </authorList>
    </citation>
    <scope>NUCLEOTIDE SEQUENCE [LARGE SCALE GENOMIC DNA]</scope>
    <source>
        <strain evidence="4">DSM 16537</strain>
    </source>
</reference>
<dbReference type="STRING" id="758820.SAMN00777080_2427"/>
<evidence type="ECO:0000256" key="1">
    <source>
        <dbReference type="SAM" id="SignalP"/>
    </source>
</evidence>
<organism evidence="3 4">
    <name type="scientific">Aquiflexum balticum DSM 16537</name>
    <dbReference type="NCBI Taxonomy" id="758820"/>
    <lineage>
        <taxon>Bacteria</taxon>
        <taxon>Pseudomonadati</taxon>
        <taxon>Bacteroidota</taxon>
        <taxon>Cytophagia</taxon>
        <taxon>Cytophagales</taxon>
        <taxon>Cyclobacteriaceae</taxon>
        <taxon>Aquiflexum</taxon>
    </lineage>
</organism>
<evidence type="ECO:0000313" key="4">
    <source>
        <dbReference type="Proteomes" id="UP000192333"/>
    </source>
</evidence>
<dbReference type="EMBL" id="LT838813">
    <property type="protein sequence ID" value="SMD43817.1"/>
    <property type="molecule type" value="Genomic_DNA"/>
</dbReference>
<dbReference type="AlphaFoldDB" id="A0A1W2H4E2"/>
<dbReference type="Proteomes" id="UP000192333">
    <property type="component" value="Chromosome I"/>
</dbReference>
<evidence type="ECO:0000259" key="2">
    <source>
        <dbReference type="Pfam" id="PF14534"/>
    </source>
</evidence>
<accession>A0A1W2H4E2</accession>
<dbReference type="SUPFAM" id="SSF54427">
    <property type="entry name" value="NTF2-like"/>
    <property type="match status" value="1"/>
</dbReference>